<organism evidence="2 3">
    <name type="scientific">Cryptosporidium andersoni</name>
    <dbReference type="NCBI Taxonomy" id="117008"/>
    <lineage>
        <taxon>Eukaryota</taxon>
        <taxon>Sar</taxon>
        <taxon>Alveolata</taxon>
        <taxon>Apicomplexa</taxon>
        <taxon>Conoidasida</taxon>
        <taxon>Coccidia</taxon>
        <taxon>Eucoccidiorida</taxon>
        <taxon>Eimeriorina</taxon>
        <taxon>Cryptosporidiidae</taxon>
        <taxon>Cryptosporidium</taxon>
    </lineage>
</organism>
<protein>
    <recommendedName>
        <fullName evidence="1">CS domain-containing protein</fullName>
    </recommendedName>
</protein>
<dbReference type="VEuPathDB" id="CryptoDB:cand_018840"/>
<dbReference type="InterPro" id="IPR007052">
    <property type="entry name" value="CS_dom"/>
</dbReference>
<dbReference type="PROSITE" id="PS51203">
    <property type="entry name" value="CS"/>
    <property type="match status" value="1"/>
</dbReference>
<evidence type="ECO:0000313" key="2">
    <source>
        <dbReference type="EMBL" id="OII71045.1"/>
    </source>
</evidence>
<accession>A0A1J4MDU8</accession>
<dbReference type="InterPro" id="IPR008978">
    <property type="entry name" value="HSP20-like_chaperone"/>
</dbReference>
<feature type="domain" description="CS" evidence="1">
    <location>
        <begin position="77"/>
        <end position="199"/>
    </location>
</feature>
<evidence type="ECO:0000259" key="1">
    <source>
        <dbReference type="PROSITE" id="PS51203"/>
    </source>
</evidence>
<gene>
    <name evidence="2" type="ORF">cand_018840</name>
</gene>
<dbReference type="AlphaFoldDB" id="A0A1J4MDU8"/>
<reference evidence="2 3" key="1">
    <citation type="submission" date="2016-10" db="EMBL/GenBank/DDBJ databases">
        <title>Reductive evolution of mitochondrial metabolism and differential evolution of invasion-related proteins in Cryptosporidium.</title>
        <authorList>
            <person name="Liu S."/>
            <person name="Roellig D.M."/>
            <person name="Guo Y."/>
            <person name="Li N."/>
            <person name="Frace M.A."/>
            <person name="Tang K."/>
            <person name="Zhang L."/>
            <person name="Feng Y."/>
            <person name="Xiao L."/>
        </authorList>
    </citation>
    <scope>NUCLEOTIDE SEQUENCE [LARGE SCALE GENOMIC DNA]</scope>
    <source>
        <strain evidence="2">30847</strain>
    </source>
</reference>
<sequence length="202" mass="22790">MGDQVITNNSSSALRSNIKEKGEFSYYYAHKNNLSNNESYGMDVKVVEGPGIVTGGSPILLYKEKDLEKNLGLQAVYTVNSYSWADCGNYIKLYITFDNLISNLPHKAKIKIKGTPEIEALSNSINIKIFSEYVIDELNNCIQNSELSNLKLPIIQFCLLLTNLFRNIEPNSIKLKISSDKITIIVIKEDPSIKWTNLCKFI</sequence>
<keyword evidence="3" id="KW-1185">Reference proteome</keyword>
<dbReference type="RefSeq" id="XP_067066414.1">
    <property type="nucleotide sequence ID" value="XM_067212117.1"/>
</dbReference>
<dbReference type="Proteomes" id="UP000186804">
    <property type="component" value="Unassembled WGS sequence"/>
</dbReference>
<dbReference type="EMBL" id="LRBS01000125">
    <property type="protein sequence ID" value="OII71045.1"/>
    <property type="molecule type" value="Genomic_DNA"/>
</dbReference>
<dbReference type="Gene3D" id="2.60.40.790">
    <property type="match status" value="1"/>
</dbReference>
<comment type="caution">
    <text evidence="2">The sequence shown here is derived from an EMBL/GenBank/DDBJ whole genome shotgun (WGS) entry which is preliminary data.</text>
</comment>
<evidence type="ECO:0000313" key="3">
    <source>
        <dbReference type="Proteomes" id="UP000186804"/>
    </source>
</evidence>
<proteinExistence type="predicted"/>
<name>A0A1J4MDU8_9CRYT</name>
<dbReference type="SUPFAM" id="SSF49764">
    <property type="entry name" value="HSP20-like chaperones"/>
    <property type="match status" value="1"/>
</dbReference>
<dbReference type="GeneID" id="92366069"/>
<dbReference type="OrthoDB" id="164025at2759"/>